<dbReference type="PANTHER" id="PTHR34848:SF1">
    <property type="entry name" value="BIFUNCTIONAL ADENOSYLCOBALAMIN BIOSYNTHESIS PROTEIN COBU"/>
    <property type="match status" value="1"/>
</dbReference>
<evidence type="ECO:0000256" key="16">
    <source>
        <dbReference type="ARBA" id="ARBA00029570"/>
    </source>
</evidence>
<evidence type="ECO:0000313" key="19">
    <source>
        <dbReference type="Proteomes" id="UP001065593"/>
    </source>
</evidence>
<evidence type="ECO:0000256" key="1">
    <source>
        <dbReference type="ARBA" id="ARBA00000312"/>
    </source>
</evidence>
<keyword evidence="12" id="KW-0547">Nucleotide-binding</keyword>
<protein>
    <recommendedName>
        <fullName evidence="16">Adenosylcobinamide kinase</fullName>
        <ecNumber evidence="8">2.7.1.156</ecNumber>
        <ecNumber evidence="9">2.7.7.62</ecNumber>
    </recommendedName>
    <alternativeName>
        <fullName evidence="17">Adenosylcobinamide-phosphate guanylyltransferase</fullName>
    </alternativeName>
</protein>
<comment type="function">
    <text evidence="4">Catalyzes ATP-dependent phosphorylation of adenosylcobinamide and addition of GMP to adenosylcobinamide phosphate.</text>
</comment>
<evidence type="ECO:0000256" key="11">
    <source>
        <dbReference type="ARBA" id="ARBA00022679"/>
    </source>
</evidence>
<comment type="catalytic activity">
    <reaction evidence="1">
        <text>adenosylcob(III)inamide + ATP = adenosylcob(III)inamide phosphate + ADP + H(+)</text>
        <dbReference type="Rhea" id="RHEA:15769"/>
        <dbReference type="ChEBI" id="CHEBI:2480"/>
        <dbReference type="ChEBI" id="CHEBI:15378"/>
        <dbReference type="ChEBI" id="CHEBI:30616"/>
        <dbReference type="ChEBI" id="CHEBI:58502"/>
        <dbReference type="ChEBI" id="CHEBI:456216"/>
        <dbReference type="EC" id="2.7.1.156"/>
    </reaction>
</comment>
<accession>A0ABQ5NL92</accession>
<reference evidence="18" key="1">
    <citation type="submission" date="2022-08" db="EMBL/GenBank/DDBJ databases">
        <title>Draft genome sequence of Lysinibacillus sp. strain KH24.</title>
        <authorList>
            <person name="Kanbe H."/>
            <person name="Itoh H."/>
        </authorList>
    </citation>
    <scope>NUCLEOTIDE SEQUENCE</scope>
    <source>
        <strain evidence="18">KH24</strain>
    </source>
</reference>
<evidence type="ECO:0000256" key="9">
    <source>
        <dbReference type="ARBA" id="ARBA00012523"/>
    </source>
</evidence>
<evidence type="ECO:0000256" key="3">
    <source>
        <dbReference type="ARBA" id="ARBA00001522"/>
    </source>
</evidence>
<keyword evidence="19" id="KW-1185">Reference proteome</keyword>
<evidence type="ECO:0000256" key="4">
    <source>
        <dbReference type="ARBA" id="ARBA00003889"/>
    </source>
</evidence>
<evidence type="ECO:0000256" key="17">
    <source>
        <dbReference type="ARBA" id="ARBA00030571"/>
    </source>
</evidence>
<keyword evidence="11" id="KW-0808">Transferase</keyword>
<evidence type="ECO:0000256" key="14">
    <source>
        <dbReference type="ARBA" id="ARBA00022840"/>
    </source>
</evidence>
<dbReference type="RefSeq" id="WP_264988621.1">
    <property type="nucleotide sequence ID" value="NZ_BRZA01000002.1"/>
</dbReference>
<dbReference type="PIRSF" id="PIRSF006135">
    <property type="entry name" value="CobU"/>
    <property type="match status" value="1"/>
</dbReference>
<comment type="pathway">
    <text evidence="5">Cofactor biosynthesis; adenosylcobalamin biosynthesis; adenosylcobalamin from cob(II)yrinate a,c-diamide: step 6/7.</text>
</comment>
<sequence>MPLLFITGGVRSGKSHFAEQTAIRYYQEAQQNKRLLYIASGVALDAEMASRIARHQADRQTQAVQWLTMEAPVDLADALAQLQTGDIVLWDCVTTWLANALYDGFEAGTPCISQSGCLEQKLAELKQAIQMALTQQVTLLVVSNELFEEPPYANREVELYRQTLGELHQWLASIADEAYEMDYGCLKKWK</sequence>
<keyword evidence="13 18" id="KW-0418">Kinase</keyword>
<dbReference type="InterPro" id="IPR027417">
    <property type="entry name" value="P-loop_NTPase"/>
</dbReference>
<dbReference type="InterPro" id="IPR003203">
    <property type="entry name" value="CobU/CobP"/>
</dbReference>
<keyword evidence="15" id="KW-0342">GTP-binding</keyword>
<keyword evidence="14" id="KW-0067">ATP-binding</keyword>
<dbReference type="Proteomes" id="UP001065593">
    <property type="component" value="Unassembled WGS sequence"/>
</dbReference>
<dbReference type="PANTHER" id="PTHR34848">
    <property type="match status" value="1"/>
</dbReference>
<comment type="similarity">
    <text evidence="7">Belongs to the CobU/CobP family.</text>
</comment>
<comment type="pathway">
    <text evidence="6">Cofactor biosynthesis; adenosylcobalamin biosynthesis; adenosylcobalamin from cob(II)yrinate a,c-diamide: step 5/7.</text>
</comment>
<dbReference type="Gene3D" id="3.40.50.300">
    <property type="entry name" value="P-loop containing nucleotide triphosphate hydrolases"/>
    <property type="match status" value="1"/>
</dbReference>
<evidence type="ECO:0000256" key="7">
    <source>
        <dbReference type="ARBA" id="ARBA00007490"/>
    </source>
</evidence>
<comment type="catalytic activity">
    <reaction evidence="2">
        <text>adenosylcob(III)inamide phosphate + GTP + H(+) = adenosylcob(III)inamide-GDP + diphosphate</text>
        <dbReference type="Rhea" id="RHEA:22712"/>
        <dbReference type="ChEBI" id="CHEBI:15378"/>
        <dbReference type="ChEBI" id="CHEBI:33019"/>
        <dbReference type="ChEBI" id="CHEBI:37565"/>
        <dbReference type="ChEBI" id="CHEBI:58502"/>
        <dbReference type="ChEBI" id="CHEBI:60487"/>
        <dbReference type="EC" id="2.7.7.62"/>
    </reaction>
</comment>
<dbReference type="Pfam" id="PF02283">
    <property type="entry name" value="CobU"/>
    <property type="match status" value="1"/>
</dbReference>
<evidence type="ECO:0000256" key="15">
    <source>
        <dbReference type="ARBA" id="ARBA00023134"/>
    </source>
</evidence>
<evidence type="ECO:0000256" key="5">
    <source>
        <dbReference type="ARBA" id="ARBA00004692"/>
    </source>
</evidence>
<evidence type="ECO:0000256" key="8">
    <source>
        <dbReference type="ARBA" id="ARBA00012016"/>
    </source>
</evidence>
<name>A0ABQ5NL92_9BACI</name>
<dbReference type="GO" id="GO:0016301">
    <property type="term" value="F:kinase activity"/>
    <property type="evidence" value="ECO:0007669"/>
    <property type="project" value="UniProtKB-KW"/>
</dbReference>
<comment type="caution">
    <text evidence="18">The sequence shown here is derived from an EMBL/GenBank/DDBJ whole genome shotgun (WGS) entry which is preliminary data.</text>
</comment>
<evidence type="ECO:0000256" key="12">
    <source>
        <dbReference type="ARBA" id="ARBA00022741"/>
    </source>
</evidence>
<keyword evidence="10" id="KW-0169">Cobalamin biosynthesis</keyword>
<gene>
    <name evidence="18" type="primary">cobP</name>
    <name evidence="18" type="ORF">LYSBPC_19940</name>
</gene>
<evidence type="ECO:0000256" key="10">
    <source>
        <dbReference type="ARBA" id="ARBA00022573"/>
    </source>
</evidence>
<organism evidence="18 19">
    <name type="scientific">Lysinibacillus piscis</name>
    <dbReference type="NCBI Taxonomy" id="2518931"/>
    <lineage>
        <taxon>Bacteria</taxon>
        <taxon>Bacillati</taxon>
        <taxon>Bacillota</taxon>
        <taxon>Bacilli</taxon>
        <taxon>Bacillales</taxon>
        <taxon>Bacillaceae</taxon>
        <taxon>Lysinibacillus</taxon>
    </lineage>
</organism>
<dbReference type="CDD" id="cd00544">
    <property type="entry name" value="CobU"/>
    <property type="match status" value="1"/>
</dbReference>
<comment type="catalytic activity">
    <reaction evidence="3">
        <text>adenosylcob(III)inamide + GTP = adenosylcob(III)inamide phosphate + GDP + H(+)</text>
        <dbReference type="Rhea" id="RHEA:15765"/>
        <dbReference type="ChEBI" id="CHEBI:2480"/>
        <dbReference type="ChEBI" id="CHEBI:15378"/>
        <dbReference type="ChEBI" id="CHEBI:37565"/>
        <dbReference type="ChEBI" id="CHEBI:58189"/>
        <dbReference type="ChEBI" id="CHEBI:58502"/>
        <dbReference type="EC" id="2.7.1.156"/>
    </reaction>
</comment>
<evidence type="ECO:0000313" key="18">
    <source>
        <dbReference type="EMBL" id="GLC88867.1"/>
    </source>
</evidence>
<dbReference type="EC" id="2.7.7.62" evidence="9"/>
<dbReference type="EC" id="2.7.1.156" evidence="8"/>
<evidence type="ECO:0000256" key="2">
    <source>
        <dbReference type="ARBA" id="ARBA00000711"/>
    </source>
</evidence>
<proteinExistence type="inferred from homology"/>
<evidence type="ECO:0000256" key="13">
    <source>
        <dbReference type="ARBA" id="ARBA00022777"/>
    </source>
</evidence>
<dbReference type="SUPFAM" id="SSF52540">
    <property type="entry name" value="P-loop containing nucleoside triphosphate hydrolases"/>
    <property type="match status" value="1"/>
</dbReference>
<evidence type="ECO:0000256" key="6">
    <source>
        <dbReference type="ARBA" id="ARBA00005159"/>
    </source>
</evidence>
<dbReference type="EMBL" id="BRZA01000002">
    <property type="protein sequence ID" value="GLC88867.1"/>
    <property type="molecule type" value="Genomic_DNA"/>
</dbReference>